<organism evidence="2 3">
    <name type="scientific">Priestia megaterium</name>
    <name type="common">Bacillus megaterium</name>
    <dbReference type="NCBI Taxonomy" id="1404"/>
    <lineage>
        <taxon>Bacteria</taxon>
        <taxon>Bacillati</taxon>
        <taxon>Bacillota</taxon>
        <taxon>Bacilli</taxon>
        <taxon>Bacillales</taxon>
        <taxon>Bacillaceae</taxon>
        <taxon>Priestia</taxon>
    </lineage>
</organism>
<dbReference type="EMBL" id="CP022674">
    <property type="protein sequence ID" value="AXI27489.1"/>
    <property type="molecule type" value="Genomic_DNA"/>
</dbReference>
<protein>
    <submittedName>
        <fullName evidence="2">Uncharacterized protein</fullName>
    </submittedName>
</protein>
<proteinExistence type="predicted"/>
<sequence>MKAIGIRVMPKEIYYTVAEIDENSEISIGEEGVEKVILPIALDVPNRLAFIRQTFISIINEFEIENAGIRVVESVAKKVSIERMNIEGVIQELLANSTVKNYFVGTISTIAKHLSVKSTDLSEAFKSNEPLEDYDIDDWSSLKKEEKESLMTALAALNI</sequence>
<dbReference type="Proteomes" id="UP000253834">
    <property type="component" value="Chromosome"/>
</dbReference>
<dbReference type="EMBL" id="CP022674">
    <property type="protein sequence ID" value="AXI32669.1"/>
    <property type="molecule type" value="Genomic_DNA"/>
</dbReference>
<evidence type="ECO:0000313" key="3">
    <source>
        <dbReference type="Proteomes" id="UP000253834"/>
    </source>
</evidence>
<evidence type="ECO:0000313" key="1">
    <source>
        <dbReference type="EMBL" id="AXI27489.1"/>
    </source>
</evidence>
<gene>
    <name evidence="1" type="ORF">CIB87_00070</name>
    <name evidence="2" type="ORF">CIB87_28180</name>
</gene>
<accession>A0AA86LWZ7</accession>
<dbReference type="RefSeq" id="WP_114894129.1">
    <property type="nucleotide sequence ID" value="NZ_CP022674.1"/>
</dbReference>
<name>A0AA86LWZ7_PRIMG</name>
<reference evidence="2 3" key="1">
    <citation type="submission" date="2017-07" db="EMBL/GenBank/DDBJ databases">
        <title>Isolation and development of strain Bacillus megaterium SR7 for enhanced growth and metabolite production under supercritical carbon dioxide.</title>
        <authorList>
            <person name="Freedman A.J.E."/>
            <person name="Peet K.C."/>
            <person name="Boock J.T."/>
            <person name="Penn K."/>
            <person name="Prather K.L.J."/>
            <person name="Thompson J.R."/>
        </authorList>
    </citation>
    <scope>NUCLEOTIDE SEQUENCE [LARGE SCALE GENOMIC DNA]</scope>
    <source>
        <strain evidence="2 3">SR7</strain>
    </source>
</reference>
<evidence type="ECO:0000313" key="2">
    <source>
        <dbReference type="EMBL" id="AXI32669.1"/>
    </source>
</evidence>
<dbReference type="AlphaFoldDB" id="A0AA86LWZ7"/>